<dbReference type="EMBL" id="JWIC01000007">
    <property type="protein sequence ID" value="KID56359.1"/>
    <property type="molecule type" value="Genomic_DNA"/>
</dbReference>
<gene>
    <name evidence="6" type="ORF">JF50_14610</name>
    <name evidence="7" type="ORF">JF50_19220</name>
</gene>
<comment type="caution">
    <text evidence="6">The sequence shown here is derived from an EMBL/GenBank/DDBJ whole genome shotgun (WGS) entry which is preliminary data.</text>
</comment>
<feature type="domain" description="GGDEF" evidence="5">
    <location>
        <begin position="198"/>
        <end position="325"/>
    </location>
</feature>
<dbReference type="GO" id="GO:0052621">
    <property type="term" value="F:diguanylate cyclase activity"/>
    <property type="evidence" value="ECO:0007669"/>
    <property type="project" value="UniProtKB-EC"/>
</dbReference>
<accession>A0A0C1Q512</accession>
<feature type="transmembrane region" description="Helical" evidence="4">
    <location>
        <begin position="67"/>
        <end position="86"/>
    </location>
</feature>
<dbReference type="EMBL" id="JWIC01000007">
    <property type="protein sequence ID" value="KID55636.1"/>
    <property type="molecule type" value="Genomic_DNA"/>
</dbReference>
<feature type="transmembrane region" description="Helical" evidence="4">
    <location>
        <begin position="12"/>
        <end position="32"/>
    </location>
</feature>
<dbReference type="SUPFAM" id="SSF55073">
    <property type="entry name" value="Nucleotide cyclase"/>
    <property type="match status" value="1"/>
</dbReference>
<organism evidence="6 8">
    <name type="scientific">Pseudoalteromonas luteoviolacea</name>
    <dbReference type="NCBI Taxonomy" id="43657"/>
    <lineage>
        <taxon>Bacteria</taxon>
        <taxon>Pseudomonadati</taxon>
        <taxon>Pseudomonadota</taxon>
        <taxon>Gammaproteobacteria</taxon>
        <taxon>Alteromonadales</taxon>
        <taxon>Pseudoalteromonadaceae</taxon>
        <taxon>Pseudoalteromonas</taxon>
    </lineage>
</organism>
<dbReference type="NCBIfam" id="TIGR00254">
    <property type="entry name" value="GGDEF"/>
    <property type="match status" value="1"/>
</dbReference>
<dbReference type="AlphaFoldDB" id="A0A0C1Q512"/>
<dbReference type="Proteomes" id="UP000031327">
    <property type="component" value="Unassembled WGS sequence"/>
</dbReference>
<dbReference type="CDD" id="cd01949">
    <property type="entry name" value="GGDEF"/>
    <property type="match status" value="1"/>
</dbReference>
<sequence>MTKAQPILINRYPTYAAYLLIVTAAFLLYYPIHYAIDHSYGLAIAVVIVIVALLFTSVRLLQGRLSVLKCLVLSAVLGSTLIYFSFQSPIIAVIWLPAFLVGVFMVFPFKMACLTTSCCWAVITYLNFISLHMEIALRSAMSSGLVLLLTAVIVRTYNEAIHAAESVATQDPLTGALNRRTLIENIELESERVTRYGQTCSIIMIDLDNFKTLNDKLGHGIGDEMLVNFVKLISQYTRKNDKLFRLGGDEFMLLIPGMDAETAKSFIARIQNLVPSQLSVESVALGMSFGVCEITANAAIEQLLELADQALYENKAQRKSQQKEE</sequence>
<dbReference type="InterPro" id="IPR029787">
    <property type="entry name" value="Nucleotide_cyclase"/>
</dbReference>
<dbReference type="SMART" id="SM00267">
    <property type="entry name" value="GGDEF"/>
    <property type="match status" value="1"/>
</dbReference>
<comment type="cofactor">
    <cofactor evidence="1">
        <name>Mg(2+)</name>
        <dbReference type="ChEBI" id="CHEBI:18420"/>
    </cofactor>
</comment>
<dbReference type="PROSITE" id="PS50887">
    <property type="entry name" value="GGDEF"/>
    <property type="match status" value="1"/>
</dbReference>
<dbReference type="InterPro" id="IPR000160">
    <property type="entry name" value="GGDEF_dom"/>
</dbReference>
<dbReference type="PANTHER" id="PTHR45138">
    <property type="entry name" value="REGULATORY COMPONENTS OF SENSORY TRANSDUCTION SYSTEM"/>
    <property type="match status" value="1"/>
</dbReference>
<keyword evidence="4" id="KW-0472">Membrane</keyword>
<evidence type="ECO:0000313" key="8">
    <source>
        <dbReference type="Proteomes" id="UP000031327"/>
    </source>
</evidence>
<dbReference type="InterPro" id="IPR050469">
    <property type="entry name" value="Diguanylate_Cyclase"/>
</dbReference>
<keyword evidence="4" id="KW-1133">Transmembrane helix</keyword>
<keyword evidence="4" id="KW-0812">Transmembrane</keyword>
<proteinExistence type="predicted"/>
<dbReference type="EC" id="2.7.7.65" evidence="2"/>
<evidence type="ECO:0000259" key="5">
    <source>
        <dbReference type="PROSITE" id="PS50887"/>
    </source>
</evidence>
<evidence type="ECO:0000313" key="6">
    <source>
        <dbReference type="EMBL" id="KID55636.1"/>
    </source>
</evidence>
<evidence type="ECO:0000256" key="4">
    <source>
        <dbReference type="SAM" id="Phobius"/>
    </source>
</evidence>
<feature type="transmembrane region" description="Helical" evidence="4">
    <location>
        <begin position="92"/>
        <end position="123"/>
    </location>
</feature>
<dbReference type="InterPro" id="IPR043128">
    <property type="entry name" value="Rev_trsase/Diguanyl_cyclase"/>
</dbReference>
<evidence type="ECO:0000313" key="7">
    <source>
        <dbReference type="EMBL" id="KID56359.1"/>
    </source>
</evidence>
<dbReference type="Gene3D" id="3.30.70.270">
    <property type="match status" value="1"/>
</dbReference>
<dbReference type="FunFam" id="3.30.70.270:FF:000001">
    <property type="entry name" value="Diguanylate cyclase domain protein"/>
    <property type="match status" value="1"/>
</dbReference>
<reference evidence="6 8" key="1">
    <citation type="submission" date="2014-12" db="EMBL/GenBank/DDBJ databases">
        <title>Draft Genome Sequence of Pseudoalteromonas luteoviolacea HI1.</title>
        <authorList>
            <person name="Asahina A.Y."/>
            <person name="Hadfield M.G."/>
        </authorList>
    </citation>
    <scope>NUCLEOTIDE SEQUENCE [LARGE SCALE GENOMIC DNA]</scope>
    <source>
        <strain evidence="6 8">HI1</strain>
    </source>
</reference>
<dbReference type="PANTHER" id="PTHR45138:SF9">
    <property type="entry name" value="DIGUANYLATE CYCLASE DGCM-RELATED"/>
    <property type="match status" value="1"/>
</dbReference>
<evidence type="ECO:0000256" key="3">
    <source>
        <dbReference type="ARBA" id="ARBA00034247"/>
    </source>
</evidence>
<evidence type="ECO:0000256" key="2">
    <source>
        <dbReference type="ARBA" id="ARBA00012528"/>
    </source>
</evidence>
<name>A0A0C1Q512_9GAMM</name>
<feature type="transmembrane region" description="Helical" evidence="4">
    <location>
        <begin position="135"/>
        <end position="154"/>
    </location>
</feature>
<dbReference type="RefSeq" id="WP_039610214.1">
    <property type="nucleotide sequence ID" value="NZ_JWIC01000007.1"/>
</dbReference>
<comment type="catalytic activity">
    <reaction evidence="3">
        <text>2 GTP = 3',3'-c-di-GMP + 2 diphosphate</text>
        <dbReference type="Rhea" id="RHEA:24898"/>
        <dbReference type="ChEBI" id="CHEBI:33019"/>
        <dbReference type="ChEBI" id="CHEBI:37565"/>
        <dbReference type="ChEBI" id="CHEBI:58805"/>
        <dbReference type="EC" id="2.7.7.65"/>
    </reaction>
</comment>
<dbReference type="Pfam" id="PF00990">
    <property type="entry name" value="GGDEF"/>
    <property type="match status" value="1"/>
</dbReference>
<evidence type="ECO:0000256" key="1">
    <source>
        <dbReference type="ARBA" id="ARBA00001946"/>
    </source>
</evidence>
<dbReference type="OrthoDB" id="9812260at2"/>
<protein>
    <recommendedName>
        <fullName evidence="2">diguanylate cyclase</fullName>
        <ecNumber evidence="2">2.7.7.65</ecNumber>
    </recommendedName>
</protein>
<feature type="transmembrane region" description="Helical" evidence="4">
    <location>
        <begin position="38"/>
        <end position="55"/>
    </location>
</feature>